<reference evidence="2" key="1">
    <citation type="journal article" date="2013" name="Genome Announc.">
        <title>Complete Chromosome Sequence of Carnobacterium maltaromaticum LMA 28.</title>
        <authorList>
            <person name="Cailliez-Grimal C."/>
            <person name="Chaillou S."/>
            <person name="Anba-Mondoloni J."/>
            <person name="Loux V."/>
            <person name="Afzal M.I."/>
            <person name="Rahman A."/>
            <person name="Kergourlay G."/>
            <person name="Champomier-Verges M.C."/>
            <person name="Zagorec M."/>
            <person name="Dalgaard P."/>
            <person name="Leisner J.J."/>
            <person name="Prevost H."/>
            <person name="Revol-Junelles A.M."/>
            <person name="Borges F."/>
        </authorList>
    </citation>
    <scope>NUCLEOTIDE SEQUENCE</scope>
    <source>
        <strain evidence="2">LMA28</strain>
    </source>
</reference>
<dbReference type="HOGENOM" id="CLU_1649062_0_0_9"/>
<dbReference type="KEGG" id="cml:BN424_3641"/>
<organism evidence="1 2">
    <name type="scientific">Carnobacterium maltaromaticum LMA28</name>
    <dbReference type="NCBI Taxonomy" id="1234679"/>
    <lineage>
        <taxon>Bacteria</taxon>
        <taxon>Bacillati</taxon>
        <taxon>Bacillota</taxon>
        <taxon>Bacilli</taxon>
        <taxon>Lactobacillales</taxon>
        <taxon>Carnobacteriaceae</taxon>
        <taxon>Carnobacterium</taxon>
    </lineage>
</organism>
<dbReference type="Proteomes" id="UP000000212">
    <property type="component" value="Chromosome"/>
</dbReference>
<evidence type="ECO:0000313" key="1">
    <source>
        <dbReference type="EMBL" id="CCO13046.2"/>
    </source>
</evidence>
<evidence type="ECO:0000313" key="2">
    <source>
        <dbReference type="Proteomes" id="UP000000212"/>
    </source>
</evidence>
<gene>
    <name evidence="1" type="ORF">BN424_3641</name>
</gene>
<dbReference type="AlphaFoldDB" id="K8EWF8"/>
<proteinExistence type="predicted"/>
<accession>K8EWF8</accession>
<sequence>MSKWYKELDKLLPQSKIVIKEELVEYFFEYPINNENSIEDQALAVSLDIGEIIFQRNNLAVRVTRNSRIHQNNIWNNTIGDFHISLPLILDANKSGKWNNNKVEKCYDETYNNNVFVDSLAFGTGYLSEKIVEIYDKLDFGFNFIGNCDETEYQHEKEKN</sequence>
<dbReference type="RefSeq" id="WP_015077932.1">
    <property type="nucleotide sequence ID" value="NC_019425.2"/>
</dbReference>
<protein>
    <submittedName>
        <fullName evidence="1">Uncharacterized protein</fullName>
    </submittedName>
</protein>
<name>K8EWF8_CARML</name>
<keyword evidence="2" id="KW-1185">Reference proteome</keyword>
<dbReference type="STRING" id="1234679.BN424_3641"/>
<dbReference type="EMBL" id="HE999757">
    <property type="protein sequence ID" value="CCO13046.2"/>
    <property type="molecule type" value="Genomic_DNA"/>
</dbReference>